<evidence type="ECO:0000256" key="1">
    <source>
        <dbReference type="SAM" id="MobiDB-lite"/>
    </source>
</evidence>
<organism evidence="2 3">
    <name type="scientific">Discina gigas</name>
    <dbReference type="NCBI Taxonomy" id="1032678"/>
    <lineage>
        <taxon>Eukaryota</taxon>
        <taxon>Fungi</taxon>
        <taxon>Dikarya</taxon>
        <taxon>Ascomycota</taxon>
        <taxon>Pezizomycotina</taxon>
        <taxon>Pezizomycetes</taxon>
        <taxon>Pezizales</taxon>
        <taxon>Discinaceae</taxon>
        <taxon>Discina</taxon>
    </lineage>
</organism>
<feature type="non-terminal residue" evidence="2">
    <location>
        <position position="1"/>
    </location>
</feature>
<gene>
    <name evidence="2" type="ORF">Q9L58_005458</name>
</gene>
<protein>
    <recommendedName>
        <fullName evidence="4">Tektin</fullName>
    </recommendedName>
</protein>
<reference evidence="2 3" key="1">
    <citation type="submission" date="2024-02" db="EMBL/GenBank/DDBJ databases">
        <title>Discinaceae phylogenomics.</title>
        <authorList>
            <person name="Dirks A.C."/>
            <person name="James T.Y."/>
        </authorList>
    </citation>
    <scope>NUCLEOTIDE SEQUENCE [LARGE SCALE GENOMIC DNA]</scope>
    <source>
        <strain evidence="2 3">ACD0624</strain>
    </source>
</reference>
<keyword evidence="3" id="KW-1185">Reference proteome</keyword>
<evidence type="ECO:0008006" key="4">
    <source>
        <dbReference type="Google" id="ProtNLM"/>
    </source>
</evidence>
<feature type="compositionally biased region" description="Basic and acidic residues" evidence="1">
    <location>
        <begin position="31"/>
        <end position="48"/>
    </location>
</feature>
<proteinExistence type="predicted"/>
<evidence type="ECO:0000313" key="2">
    <source>
        <dbReference type="EMBL" id="KAL0635527.1"/>
    </source>
</evidence>
<accession>A0ABR3GHW4</accession>
<comment type="caution">
    <text evidence="2">The sequence shown here is derived from an EMBL/GenBank/DDBJ whole genome shotgun (WGS) entry which is preliminary data.</text>
</comment>
<evidence type="ECO:0000313" key="3">
    <source>
        <dbReference type="Proteomes" id="UP001447188"/>
    </source>
</evidence>
<dbReference type="EMBL" id="JBBBZM010000067">
    <property type="protein sequence ID" value="KAL0635527.1"/>
    <property type="molecule type" value="Genomic_DNA"/>
</dbReference>
<dbReference type="Proteomes" id="UP001447188">
    <property type="component" value="Unassembled WGS sequence"/>
</dbReference>
<name>A0ABR3GHW4_9PEZI</name>
<sequence>IAGTLDLISKANTNLKEANAQIHTRNRSRQRLLDSIRGDPDRKDHADRQKKVFKWEIENLKAKVIGLEESMAVWSADLRWLKMRLRAAERDDSGVVVV</sequence>
<feature type="region of interest" description="Disordered" evidence="1">
    <location>
        <begin position="18"/>
        <end position="48"/>
    </location>
</feature>